<protein>
    <submittedName>
        <fullName evidence="1">Uncharacterized protein</fullName>
    </submittedName>
</protein>
<accession>A0A6J5KND7</accession>
<gene>
    <name evidence="1" type="ORF">UFOVP33_41</name>
</gene>
<name>A0A6J5KND7_9CAUD</name>
<evidence type="ECO:0000313" key="1">
    <source>
        <dbReference type="EMBL" id="CAB4122713.1"/>
    </source>
</evidence>
<reference evidence="1" key="1">
    <citation type="submission" date="2020-04" db="EMBL/GenBank/DDBJ databases">
        <authorList>
            <person name="Chiriac C."/>
            <person name="Salcher M."/>
            <person name="Ghai R."/>
            <person name="Kavagutti S V."/>
        </authorList>
    </citation>
    <scope>NUCLEOTIDE SEQUENCE</scope>
</reference>
<dbReference type="EMBL" id="LR796162">
    <property type="protein sequence ID" value="CAB4122713.1"/>
    <property type="molecule type" value="Genomic_DNA"/>
</dbReference>
<sequence>MKVLRERINKRGKREAVVELDAGEHIIALNPDRHYRTGYPIEDVIQGHIMLDSKEVMWCSLGQEWVS</sequence>
<proteinExistence type="predicted"/>
<organism evidence="1">
    <name type="scientific">uncultured Caudovirales phage</name>
    <dbReference type="NCBI Taxonomy" id="2100421"/>
    <lineage>
        <taxon>Viruses</taxon>
        <taxon>Duplodnaviria</taxon>
        <taxon>Heunggongvirae</taxon>
        <taxon>Uroviricota</taxon>
        <taxon>Caudoviricetes</taxon>
        <taxon>Peduoviridae</taxon>
        <taxon>Maltschvirus</taxon>
        <taxon>Maltschvirus maltsch</taxon>
    </lineage>
</organism>